<name>A0A9X2SD36_9BACL</name>
<dbReference type="GO" id="GO:0009100">
    <property type="term" value="P:glycoprotein metabolic process"/>
    <property type="evidence" value="ECO:0007669"/>
    <property type="project" value="UniProtKB-ARBA"/>
</dbReference>
<dbReference type="EMBL" id="JANIPJ010000019">
    <property type="protein sequence ID" value="MCR2806722.1"/>
    <property type="molecule type" value="Genomic_DNA"/>
</dbReference>
<comment type="caution">
    <text evidence="2">The sequence shown here is derived from an EMBL/GenBank/DDBJ whole genome shotgun (WGS) entry which is preliminary data.</text>
</comment>
<organism evidence="2 3">
    <name type="scientific">Paenibacillus soyae</name>
    <dbReference type="NCBI Taxonomy" id="2969249"/>
    <lineage>
        <taxon>Bacteria</taxon>
        <taxon>Bacillati</taxon>
        <taxon>Bacillota</taxon>
        <taxon>Bacilli</taxon>
        <taxon>Bacillales</taxon>
        <taxon>Paenibacillaceae</taxon>
        <taxon>Paenibacillus</taxon>
    </lineage>
</organism>
<gene>
    <name evidence="2" type="ORF">NQZ67_22835</name>
</gene>
<evidence type="ECO:0000259" key="1">
    <source>
        <dbReference type="Pfam" id="PF04991"/>
    </source>
</evidence>
<dbReference type="RefSeq" id="WP_257450472.1">
    <property type="nucleotide sequence ID" value="NZ_JANIPJ010000019.1"/>
</dbReference>
<dbReference type="InterPro" id="IPR007074">
    <property type="entry name" value="LicD/FKTN/FKRP_NTP_transf"/>
</dbReference>
<evidence type="ECO:0000313" key="2">
    <source>
        <dbReference type="EMBL" id="MCR2806722.1"/>
    </source>
</evidence>
<evidence type="ECO:0000313" key="3">
    <source>
        <dbReference type="Proteomes" id="UP001141950"/>
    </source>
</evidence>
<dbReference type="PANTHER" id="PTHR43404:SF2">
    <property type="entry name" value="LIPOPOLYSACCHARIDE CHOLINEPHOSPHOTRANSFERASE LICD"/>
    <property type="match status" value="1"/>
</dbReference>
<dbReference type="InterPro" id="IPR052942">
    <property type="entry name" value="LPS_cholinephosphotransferase"/>
</dbReference>
<dbReference type="PANTHER" id="PTHR43404">
    <property type="entry name" value="LIPOPOLYSACCHARIDE CHOLINEPHOSPHOTRANSFERASE LICD"/>
    <property type="match status" value="1"/>
</dbReference>
<feature type="domain" description="LicD/FKTN/FKRP nucleotidyltransferase" evidence="1">
    <location>
        <begin position="38"/>
        <end position="258"/>
    </location>
</feature>
<protein>
    <submittedName>
        <fullName evidence="2">LicD family protein</fullName>
    </submittedName>
</protein>
<dbReference type="Pfam" id="PF04991">
    <property type="entry name" value="LicD"/>
    <property type="match status" value="1"/>
</dbReference>
<reference evidence="2" key="1">
    <citation type="submission" date="2022-08" db="EMBL/GenBank/DDBJ databases">
        <title>The genomic sequence of strain Paenibacillus sp. SCIV0701.</title>
        <authorList>
            <person name="Zhao H."/>
        </authorList>
    </citation>
    <scope>NUCLEOTIDE SEQUENCE</scope>
    <source>
        <strain evidence="2">SCIV0701</strain>
    </source>
</reference>
<dbReference type="AlphaFoldDB" id="A0A9X2SD36"/>
<keyword evidence="3" id="KW-1185">Reference proteome</keyword>
<proteinExistence type="predicted"/>
<dbReference type="Proteomes" id="UP001141950">
    <property type="component" value="Unassembled WGS sequence"/>
</dbReference>
<accession>A0A9X2SD36</accession>
<sequence length="282" mass="33256">MGIEQQVDKLKKGPLSPEDLRAVQLIQIEMLAEVDRICRLHHINYAMIGGTMLGAIRHKGYIPWDDDADIGLLREEYEKFRKACETDLDHNRFYFQDMRATPGYRWGYGKIRRKNTYFLREGQAHMPYESGIFIDIFPFDNVPDGKLAEKLHNLHCTIIRKILWSEVGKKTDKNPLLRFVFFVLSKIPLKMVSNHLQRFAEEGNHKKSRRVRTITFPAPDKYSEGNREWFEQTAEYPFENLILSGHRDYEAYLIHKFGDYMTLPPEGQRKSHPVAYYKLLDE</sequence>